<dbReference type="AlphaFoldDB" id="A0A1N6HG11"/>
<gene>
    <name evidence="1" type="ORF">SAMN05444002_3345</name>
</gene>
<accession>A0A1N6HG11</accession>
<reference evidence="2" key="1">
    <citation type="submission" date="2016-11" db="EMBL/GenBank/DDBJ databases">
        <authorList>
            <person name="Varghese N."/>
            <person name="Submissions S."/>
        </authorList>
    </citation>
    <scope>NUCLEOTIDE SEQUENCE [LARGE SCALE GENOMIC DNA]</scope>
    <source>
        <strain evidence="2">DSM 29440</strain>
    </source>
</reference>
<proteinExistence type="predicted"/>
<dbReference type="InterPro" id="IPR019613">
    <property type="entry name" value="DUF4198"/>
</dbReference>
<dbReference type="STRING" id="1217970.SAMN05444002_3345"/>
<dbReference type="EMBL" id="FSRL01000001">
    <property type="protein sequence ID" value="SIO18751.1"/>
    <property type="molecule type" value="Genomic_DNA"/>
</dbReference>
<dbReference type="Proteomes" id="UP000184932">
    <property type="component" value="Unassembled WGS sequence"/>
</dbReference>
<sequence length="250" mass="27210">MAHEFWISPDAYQVPPGGTLTAEFRVGQEFAGAGYVFVPGRSERFELVTPEGVVELSPRVGDRPALNVPSPAEGLNVAVHQTTPLKVTYTDMDAFRRFLDHKDWDDLEAVHAQRGLPAEVFTETYVRYAKSLMSAGSGAGRDRFVGLDIEIVAVTNPYVDDLGGGMVVDVIYDGAARADAQVEIFEKAPDGEVAVSLMRTDETGRAVFPVKPGHEYLVDSVVIRSTGNDDAEAGPVWHSLWASLTFKVPE</sequence>
<evidence type="ECO:0000313" key="2">
    <source>
        <dbReference type="Proteomes" id="UP000184932"/>
    </source>
</evidence>
<evidence type="ECO:0008006" key="3">
    <source>
        <dbReference type="Google" id="ProtNLM"/>
    </source>
</evidence>
<organism evidence="1 2">
    <name type="scientific">Vannielia litorea</name>
    <dbReference type="NCBI Taxonomy" id="1217970"/>
    <lineage>
        <taxon>Bacteria</taxon>
        <taxon>Pseudomonadati</taxon>
        <taxon>Pseudomonadota</taxon>
        <taxon>Alphaproteobacteria</taxon>
        <taxon>Rhodobacterales</taxon>
        <taxon>Paracoccaceae</taxon>
        <taxon>Vannielia</taxon>
    </lineage>
</organism>
<name>A0A1N6HG11_9RHOB</name>
<evidence type="ECO:0000313" key="1">
    <source>
        <dbReference type="EMBL" id="SIO18751.1"/>
    </source>
</evidence>
<keyword evidence="2" id="KW-1185">Reference proteome</keyword>
<dbReference type="Pfam" id="PF10670">
    <property type="entry name" value="DUF4198"/>
    <property type="match status" value="1"/>
</dbReference>
<protein>
    <recommendedName>
        <fullName evidence="3">DUF4198 domain-containing protein</fullName>
    </recommendedName>
</protein>